<dbReference type="InterPro" id="IPR006694">
    <property type="entry name" value="Fatty_acid_hydroxylase"/>
</dbReference>
<dbReference type="InterPro" id="IPR050307">
    <property type="entry name" value="Sterol_Desaturase_Related"/>
</dbReference>
<evidence type="ECO:0000256" key="3">
    <source>
        <dbReference type="ARBA" id="ARBA00022989"/>
    </source>
</evidence>
<feature type="signal peptide" evidence="7">
    <location>
        <begin position="1"/>
        <end position="19"/>
    </location>
</feature>
<feature type="compositionally biased region" description="Basic residues" evidence="5">
    <location>
        <begin position="329"/>
        <end position="340"/>
    </location>
</feature>
<dbReference type="Pfam" id="PF04116">
    <property type="entry name" value="FA_hydroxylase"/>
    <property type="match status" value="1"/>
</dbReference>
<name>A0A1L7UAP7_FUSMA</name>
<dbReference type="GO" id="GO:0016020">
    <property type="term" value="C:membrane"/>
    <property type="evidence" value="ECO:0007669"/>
    <property type="project" value="UniProtKB-SubCell"/>
</dbReference>
<comment type="subcellular location">
    <subcellularLocation>
        <location evidence="1">Membrane</location>
    </subcellularLocation>
</comment>
<keyword evidence="7" id="KW-0732">Signal</keyword>
<evidence type="ECO:0000259" key="8">
    <source>
        <dbReference type="Pfam" id="PF04116"/>
    </source>
</evidence>
<dbReference type="AlphaFoldDB" id="A0A1L7UAP7"/>
<evidence type="ECO:0000313" key="10">
    <source>
        <dbReference type="Proteomes" id="UP000184255"/>
    </source>
</evidence>
<keyword evidence="4 6" id="KW-0472">Membrane</keyword>
<evidence type="ECO:0000256" key="2">
    <source>
        <dbReference type="ARBA" id="ARBA00022692"/>
    </source>
</evidence>
<feature type="domain" description="Fatty acid hydroxylase" evidence="8">
    <location>
        <begin position="147"/>
        <end position="277"/>
    </location>
</feature>
<keyword evidence="10" id="KW-1185">Reference proteome</keyword>
<dbReference type="GO" id="GO:0008610">
    <property type="term" value="P:lipid biosynthetic process"/>
    <property type="evidence" value="ECO:0007669"/>
    <property type="project" value="InterPro"/>
</dbReference>
<dbReference type="Proteomes" id="UP000184255">
    <property type="component" value="Unassembled WGS sequence"/>
</dbReference>
<keyword evidence="3 6" id="KW-1133">Transmembrane helix</keyword>
<dbReference type="VEuPathDB" id="FungiDB:FMAN_12877"/>
<proteinExistence type="predicted"/>
<dbReference type="EMBL" id="FCQH01000015">
    <property type="protein sequence ID" value="CVL04807.1"/>
    <property type="molecule type" value="Genomic_DNA"/>
</dbReference>
<dbReference type="GO" id="GO:0005506">
    <property type="term" value="F:iron ion binding"/>
    <property type="evidence" value="ECO:0007669"/>
    <property type="project" value="InterPro"/>
</dbReference>
<dbReference type="GeneID" id="65092127"/>
<evidence type="ECO:0000256" key="5">
    <source>
        <dbReference type="SAM" id="MobiDB-lite"/>
    </source>
</evidence>
<feature type="transmembrane region" description="Helical" evidence="6">
    <location>
        <begin position="48"/>
        <end position="69"/>
    </location>
</feature>
<dbReference type="PANTHER" id="PTHR11863">
    <property type="entry name" value="STEROL DESATURASE"/>
    <property type="match status" value="1"/>
</dbReference>
<reference evidence="10" key="1">
    <citation type="journal article" date="2016" name="Genome Biol. Evol.">
        <title>Comparative 'omics' of the Fusarium fujikuroi species complex highlights differences in genetic potential and metabolite synthesis.</title>
        <authorList>
            <person name="Niehaus E.-M."/>
            <person name="Muensterkoetter M."/>
            <person name="Proctor R.H."/>
            <person name="Brown D.W."/>
            <person name="Sharon A."/>
            <person name="Idan Y."/>
            <person name="Oren-Young L."/>
            <person name="Sieber C.M."/>
            <person name="Novak O."/>
            <person name="Pencik A."/>
            <person name="Tarkowska D."/>
            <person name="Hromadova K."/>
            <person name="Freeman S."/>
            <person name="Maymon M."/>
            <person name="Elazar M."/>
            <person name="Youssef S.A."/>
            <person name="El-Shabrawy E.S.M."/>
            <person name="Shalaby A.B.A."/>
            <person name="Houterman P."/>
            <person name="Brock N.L."/>
            <person name="Burkhardt I."/>
            <person name="Tsavkelova E.A."/>
            <person name="Dickschat J.S."/>
            <person name="Galuszka P."/>
            <person name="Gueldener U."/>
            <person name="Tudzynski B."/>
        </authorList>
    </citation>
    <scope>NUCLEOTIDE SEQUENCE [LARGE SCALE GENOMIC DNA]</scope>
    <source>
        <strain evidence="10">MRC7560</strain>
    </source>
</reference>
<evidence type="ECO:0000313" key="9">
    <source>
        <dbReference type="EMBL" id="CVL04807.1"/>
    </source>
</evidence>
<sequence>MDVLLSLPILSYLLSPASASWSTSFNIFFFYVQWTTFVLTHTPFRVRLIGSLAMRIILFLFPSLVSLLFDTAVPSIAESIKFGARASLAPRDARLLTRQLGLVLVNLLCVTLLEGTSHLAFTYLVGENDFNPTALLPLPWQLAKHIVLMMTGREVLTYYIHRNLLHSSGAIGKLHRRFSHARSAAPYSLLVFADHPVPFLLHHFFPMYLPAIALRPHMVTYFLFLALCTVEETITTSGYSVVPGIIMGGMTRRRAIHYASGGDCNFGAWGVLDWASDTGRGRDVLDDVRAEAEKHNVKERSANKLDSGVSALQGGIDKLTNGDDDGKRRSSRLRAKRAGN</sequence>
<evidence type="ECO:0000256" key="7">
    <source>
        <dbReference type="SAM" id="SignalP"/>
    </source>
</evidence>
<protein>
    <submittedName>
        <fullName evidence="9">Related to C-4 methyl sterol oxidase</fullName>
    </submittedName>
</protein>
<dbReference type="RefSeq" id="XP_041688957.1">
    <property type="nucleotide sequence ID" value="XM_041823370.1"/>
</dbReference>
<accession>A0A1L7UAP7</accession>
<evidence type="ECO:0000256" key="1">
    <source>
        <dbReference type="ARBA" id="ARBA00004370"/>
    </source>
</evidence>
<feature type="chain" id="PRO_5012792566" evidence="7">
    <location>
        <begin position="20"/>
        <end position="340"/>
    </location>
</feature>
<organism evidence="9 10">
    <name type="scientific">Fusarium mangiferae</name>
    <name type="common">Mango malformation disease fungus</name>
    <dbReference type="NCBI Taxonomy" id="192010"/>
    <lineage>
        <taxon>Eukaryota</taxon>
        <taxon>Fungi</taxon>
        <taxon>Dikarya</taxon>
        <taxon>Ascomycota</taxon>
        <taxon>Pezizomycotina</taxon>
        <taxon>Sordariomycetes</taxon>
        <taxon>Hypocreomycetidae</taxon>
        <taxon>Hypocreales</taxon>
        <taxon>Nectriaceae</taxon>
        <taxon>Fusarium</taxon>
        <taxon>Fusarium fujikuroi species complex</taxon>
    </lineage>
</organism>
<comment type="caution">
    <text evidence="9">The sequence shown here is derived from an EMBL/GenBank/DDBJ whole genome shotgun (WGS) entry which is preliminary data.</text>
</comment>
<keyword evidence="2 6" id="KW-0812">Transmembrane</keyword>
<feature type="region of interest" description="Disordered" evidence="5">
    <location>
        <begin position="313"/>
        <end position="340"/>
    </location>
</feature>
<evidence type="ECO:0000256" key="6">
    <source>
        <dbReference type="SAM" id="Phobius"/>
    </source>
</evidence>
<dbReference type="GO" id="GO:0016491">
    <property type="term" value="F:oxidoreductase activity"/>
    <property type="evidence" value="ECO:0007669"/>
    <property type="project" value="InterPro"/>
</dbReference>
<gene>
    <name evidence="9" type="ORF">FMAN_12877</name>
</gene>
<evidence type="ECO:0000256" key="4">
    <source>
        <dbReference type="ARBA" id="ARBA00023136"/>
    </source>
</evidence>